<accession>A0A2P2Q1X7</accession>
<organism evidence="1">
    <name type="scientific">Rhizophora mucronata</name>
    <name type="common">Asiatic mangrove</name>
    <dbReference type="NCBI Taxonomy" id="61149"/>
    <lineage>
        <taxon>Eukaryota</taxon>
        <taxon>Viridiplantae</taxon>
        <taxon>Streptophyta</taxon>
        <taxon>Embryophyta</taxon>
        <taxon>Tracheophyta</taxon>
        <taxon>Spermatophyta</taxon>
        <taxon>Magnoliopsida</taxon>
        <taxon>eudicotyledons</taxon>
        <taxon>Gunneridae</taxon>
        <taxon>Pentapetalae</taxon>
        <taxon>rosids</taxon>
        <taxon>fabids</taxon>
        <taxon>Malpighiales</taxon>
        <taxon>Rhizophoraceae</taxon>
        <taxon>Rhizophora</taxon>
    </lineage>
</organism>
<name>A0A2P2Q1X7_RHIMU</name>
<evidence type="ECO:0000313" key="1">
    <source>
        <dbReference type="EMBL" id="MBX60965.1"/>
    </source>
</evidence>
<protein>
    <submittedName>
        <fullName evidence="1">Uncharacterized protein</fullName>
    </submittedName>
</protein>
<sequence length="56" mass="6747">MSLHLLLMMGKERRIALVLILLRIINPQRRKLLKKLPFQPRECQKRMRQRTSAPIL</sequence>
<reference evidence="1" key="1">
    <citation type="submission" date="2018-02" db="EMBL/GenBank/DDBJ databases">
        <title>Rhizophora mucronata_Transcriptome.</title>
        <authorList>
            <person name="Meera S.P."/>
            <person name="Sreeshan A."/>
            <person name="Augustine A."/>
        </authorList>
    </citation>
    <scope>NUCLEOTIDE SEQUENCE</scope>
    <source>
        <tissue evidence="1">Leaf</tissue>
    </source>
</reference>
<dbReference type="AlphaFoldDB" id="A0A2P2Q1X7"/>
<proteinExistence type="predicted"/>
<dbReference type="EMBL" id="GGEC01080481">
    <property type="protein sequence ID" value="MBX60965.1"/>
    <property type="molecule type" value="Transcribed_RNA"/>
</dbReference>